<dbReference type="SUPFAM" id="SSF47240">
    <property type="entry name" value="Ferritin-like"/>
    <property type="match status" value="1"/>
</dbReference>
<evidence type="ECO:0000256" key="4">
    <source>
        <dbReference type="ARBA" id="ARBA00023004"/>
    </source>
</evidence>
<feature type="binding site" evidence="6">
    <location>
        <position position="17"/>
    </location>
    <ligand>
        <name>Fe cation</name>
        <dbReference type="ChEBI" id="CHEBI:24875"/>
        <label>1</label>
    </ligand>
</feature>
<evidence type="ECO:0000259" key="7">
    <source>
        <dbReference type="PROSITE" id="PS50905"/>
    </source>
</evidence>
<evidence type="ECO:0000256" key="5">
    <source>
        <dbReference type="PIRNR" id="PIRNR002560"/>
    </source>
</evidence>
<dbReference type="GO" id="GO:0006826">
    <property type="term" value="P:iron ion transport"/>
    <property type="evidence" value="ECO:0007669"/>
    <property type="project" value="InterPro"/>
</dbReference>
<evidence type="ECO:0000256" key="2">
    <source>
        <dbReference type="ARBA" id="ARBA00022617"/>
    </source>
</evidence>
<evidence type="ECO:0000256" key="3">
    <source>
        <dbReference type="ARBA" id="ARBA00022723"/>
    </source>
</evidence>
<feature type="binding site" description="axial binding residue" evidence="6">
    <location>
        <position position="51"/>
    </location>
    <ligand>
        <name>heme b</name>
        <dbReference type="ChEBI" id="CHEBI:60344"/>
        <note>ligand shared between dimeric partners</note>
    </ligand>
    <ligandPart>
        <name>Fe</name>
        <dbReference type="ChEBI" id="CHEBI:18248"/>
    </ligandPart>
</feature>
<keyword evidence="4 5" id="KW-0408">Iron</keyword>
<reference evidence="8" key="1">
    <citation type="journal article" date="2020" name="mSystems">
        <title>Genome- and Community-Level Interaction Insights into Carbon Utilization and Element Cycling Functions of Hydrothermarchaeota in Hydrothermal Sediment.</title>
        <authorList>
            <person name="Zhou Z."/>
            <person name="Liu Y."/>
            <person name="Xu W."/>
            <person name="Pan J."/>
            <person name="Luo Z.H."/>
            <person name="Li M."/>
        </authorList>
    </citation>
    <scope>NUCLEOTIDE SEQUENCE [LARGE SCALE GENOMIC DNA]</scope>
    <source>
        <strain evidence="8">SpSt-906</strain>
    </source>
</reference>
<dbReference type="PANTHER" id="PTHR30295">
    <property type="entry name" value="BACTERIOFERRITIN"/>
    <property type="match status" value="1"/>
</dbReference>
<keyword evidence="2" id="KW-0349">Heme</keyword>
<comment type="similarity">
    <text evidence="5">Belongs to the bacterioferritin family.</text>
</comment>
<comment type="caution">
    <text evidence="8">The sequence shown here is derived from an EMBL/GenBank/DDBJ whole genome shotgun (WGS) entry which is preliminary data.</text>
</comment>
<organism evidence="8">
    <name type="scientific">candidate division WOR-3 bacterium</name>
    <dbReference type="NCBI Taxonomy" id="2052148"/>
    <lineage>
        <taxon>Bacteria</taxon>
        <taxon>Bacteria division WOR-3</taxon>
    </lineage>
</organism>
<dbReference type="GO" id="GO:0004322">
    <property type="term" value="F:ferroxidase activity"/>
    <property type="evidence" value="ECO:0007669"/>
    <property type="project" value="UniProtKB-EC"/>
</dbReference>
<keyword evidence="3 5" id="KW-0479">Metal-binding</keyword>
<accession>A0A7C3YU76</accession>
<dbReference type="InterPro" id="IPR002024">
    <property type="entry name" value="Bacterioferritin"/>
</dbReference>
<feature type="binding site" evidence="6">
    <location>
        <position position="126"/>
    </location>
    <ligand>
        <name>Fe cation</name>
        <dbReference type="ChEBI" id="CHEBI:24875"/>
        <label>1</label>
    </ligand>
</feature>
<keyword evidence="1 5" id="KW-0409">Iron storage</keyword>
<dbReference type="Gene3D" id="1.20.1260.10">
    <property type="match status" value="1"/>
</dbReference>
<name>A0A7C3YU76_UNCW3</name>
<dbReference type="InterPro" id="IPR012347">
    <property type="entry name" value="Ferritin-like"/>
</dbReference>
<feature type="binding site" evidence="6">
    <location>
        <position position="50"/>
    </location>
    <ligand>
        <name>Fe cation</name>
        <dbReference type="ChEBI" id="CHEBI:24875"/>
        <label>2</label>
    </ligand>
</feature>
<dbReference type="Pfam" id="PF00210">
    <property type="entry name" value="Ferritin"/>
    <property type="match status" value="1"/>
</dbReference>
<feature type="domain" description="Ferritin-like diiron" evidence="7">
    <location>
        <begin position="1"/>
        <end position="139"/>
    </location>
</feature>
<dbReference type="PIRSF" id="PIRSF002560">
    <property type="entry name" value="Bacterioferritin"/>
    <property type="match status" value="1"/>
</dbReference>
<dbReference type="InterPro" id="IPR009078">
    <property type="entry name" value="Ferritin-like_SF"/>
</dbReference>
<dbReference type="GO" id="GO:0005829">
    <property type="term" value="C:cytosol"/>
    <property type="evidence" value="ECO:0007669"/>
    <property type="project" value="TreeGrafter"/>
</dbReference>
<dbReference type="InterPro" id="IPR009040">
    <property type="entry name" value="Ferritin-like_diiron"/>
</dbReference>
<evidence type="ECO:0000256" key="6">
    <source>
        <dbReference type="PIRSR" id="PIRSR002560-1"/>
    </source>
</evidence>
<dbReference type="PRINTS" id="PR00601">
    <property type="entry name" value="BACFERRITIN"/>
</dbReference>
<dbReference type="GO" id="GO:0008199">
    <property type="term" value="F:ferric iron binding"/>
    <property type="evidence" value="ECO:0007669"/>
    <property type="project" value="InterPro"/>
</dbReference>
<gene>
    <name evidence="8" type="ORF">ENX07_07700</name>
</gene>
<sequence length="139" mass="15866">MASKKLLTSLNLAIARELQVAIQYMWQHVLWEGVSGFAVKDELKKIAITEMKHAEMIAERLVYLGGEPTTKPEPIFVGKTLKEMLKQDVKDEEGAIKLYKEILEMAEEEKDYTTSDLFKKILADEEEHHDVFTTLLAGL</sequence>
<feature type="binding site" evidence="6">
    <location>
        <position position="129"/>
    </location>
    <ligand>
        <name>Fe cation</name>
        <dbReference type="ChEBI" id="CHEBI:24875"/>
        <label>2</label>
    </ligand>
</feature>
<feature type="binding site" evidence="6">
    <location>
        <position position="50"/>
    </location>
    <ligand>
        <name>Fe cation</name>
        <dbReference type="ChEBI" id="CHEBI:24875"/>
        <label>1</label>
    </ligand>
</feature>
<dbReference type="EMBL" id="DTMQ01000047">
    <property type="protein sequence ID" value="HGE99932.1"/>
    <property type="molecule type" value="Genomic_DNA"/>
</dbReference>
<feature type="binding site" evidence="6">
    <location>
        <position position="53"/>
    </location>
    <ligand>
        <name>Fe cation</name>
        <dbReference type="ChEBI" id="CHEBI:24875"/>
        <label>1</label>
    </ligand>
</feature>
<proteinExistence type="inferred from homology"/>
<comment type="function">
    <text evidence="5">Iron-storage protein, whose ferroxidase center binds Fe(2+), oxidizes it using dioxygen to Fe(3+), and participates in the subsequent Fe(3+) oxide mineral core formation within the central cavity of the BFR protein shell.</text>
</comment>
<protein>
    <recommendedName>
        <fullName evidence="5">Bacterioferritin</fullName>
        <ecNumber evidence="5">1.16.3.1</ecNumber>
    </recommendedName>
</protein>
<feature type="binding site" evidence="6">
    <location>
        <position position="126"/>
    </location>
    <ligand>
        <name>Fe cation</name>
        <dbReference type="ChEBI" id="CHEBI:24875"/>
        <label>2</label>
    </ligand>
</feature>
<dbReference type="AlphaFoldDB" id="A0A7C3YU76"/>
<feature type="binding site" evidence="6">
    <location>
        <position position="92"/>
    </location>
    <ligand>
        <name>Fe cation</name>
        <dbReference type="ChEBI" id="CHEBI:24875"/>
        <label>2</label>
    </ligand>
</feature>
<dbReference type="PANTHER" id="PTHR30295:SF0">
    <property type="entry name" value="BACTERIOFERRITIN"/>
    <property type="match status" value="1"/>
</dbReference>
<evidence type="ECO:0000256" key="1">
    <source>
        <dbReference type="ARBA" id="ARBA00022434"/>
    </source>
</evidence>
<dbReference type="PROSITE" id="PS50905">
    <property type="entry name" value="FERRITIN_LIKE"/>
    <property type="match status" value="1"/>
</dbReference>
<dbReference type="EC" id="1.16.3.1" evidence="5"/>
<evidence type="ECO:0000313" key="8">
    <source>
        <dbReference type="EMBL" id="HGE99932.1"/>
    </source>
</evidence>
<dbReference type="GO" id="GO:0006879">
    <property type="term" value="P:intracellular iron ion homeostasis"/>
    <property type="evidence" value="ECO:0007669"/>
    <property type="project" value="UniProtKB-KW"/>
</dbReference>
<dbReference type="InterPro" id="IPR008331">
    <property type="entry name" value="Ferritin_DPS_dom"/>
</dbReference>
<comment type="catalytic activity">
    <reaction evidence="5">
        <text>4 Fe(2+) + O2 + 4 H(+) = 4 Fe(3+) + 2 H2O</text>
        <dbReference type="Rhea" id="RHEA:11148"/>
        <dbReference type="ChEBI" id="CHEBI:15377"/>
        <dbReference type="ChEBI" id="CHEBI:15378"/>
        <dbReference type="ChEBI" id="CHEBI:15379"/>
        <dbReference type="ChEBI" id="CHEBI:29033"/>
        <dbReference type="ChEBI" id="CHEBI:29034"/>
        <dbReference type="EC" id="1.16.3.1"/>
    </reaction>
</comment>
<dbReference type="GO" id="GO:0020037">
    <property type="term" value="F:heme binding"/>
    <property type="evidence" value="ECO:0007669"/>
    <property type="project" value="TreeGrafter"/>
</dbReference>